<name>A0ACC0A837_CATRO</name>
<dbReference type="Proteomes" id="UP001060085">
    <property type="component" value="Linkage Group LG06"/>
</dbReference>
<comment type="caution">
    <text evidence="1">The sequence shown here is derived from an EMBL/GenBank/DDBJ whole genome shotgun (WGS) entry which is preliminary data.</text>
</comment>
<sequence>MDKRGFNEMISSMEEKGEEEEEEDVDFMEEDIWATDFMTEKSKRSHRSNSSEPPRRIPSSPRLISRVNSITSGVGGKCHQSSSSVIPHQSSAPVNIPADCWSKIYNNQKKPNIVKDEDNGRRNRFYFGNLEEDDEDEGHGEMIPPHEFIARRFARSPVVSYSMFEGIGRTLKGRDLSKLRNAILTKTGFLE</sequence>
<evidence type="ECO:0000313" key="2">
    <source>
        <dbReference type="Proteomes" id="UP001060085"/>
    </source>
</evidence>
<proteinExistence type="predicted"/>
<evidence type="ECO:0000313" key="1">
    <source>
        <dbReference type="EMBL" id="KAI5656779.1"/>
    </source>
</evidence>
<dbReference type="EMBL" id="CM044706">
    <property type="protein sequence ID" value="KAI5656779.1"/>
    <property type="molecule type" value="Genomic_DNA"/>
</dbReference>
<reference evidence="2" key="1">
    <citation type="journal article" date="2023" name="Nat. Plants">
        <title>Single-cell RNA sequencing provides a high-resolution roadmap for understanding the multicellular compartmentation of specialized metabolism.</title>
        <authorList>
            <person name="Sun S."/>
            <person name="Shen X."/>
            <person name="Li Y."/>
            <person name="Li Y."/>
            <person name="Wang S."/>
            <person name="Li R."/>
            <person name="Zhang H."/>
            <person name="Shen G."/>
            <person name="Guo B."/>
            <person name="Wei J."/>
            <person name="Xu J."/>
            <person name="St-Pierre B."/>
            <person name="Chen S."/>
            <person name="Sun C."/>
        </authorList>
    </citation>
    <scope>NUCLEOTIDE SEQUENCE [LARGE SCALE GENOMIC DNA]</scope>
</reference>
<gene>
    <name evidence="1" type="ORF">M9H77_25572</name>
</gene>
<keyword evidence="2" id="KW-1185">Reference proteome</keyword>
<organism evidence="1 2">
    <name type="scientific">Catharanthus roseus</name>
    <name type="common">Madagascar periwinkle</name>
    <name type="synonym">Vinca rosea</name>
    <dbReference type="NCBI Taxonomy" id="4058"/>
    <lineage>
        <taxon>Eukaryota</taxon>
        <taxon>Viridiplantae</taxon>
        <taxon>Streptophyta</taxon>
        <taxon>Embryophyta</taxon>
        <taxon>Tracheophyta</taxon>
        <taxon>Spermatophyta</taxon>
        <taxon>Magnoliopsida</taxon>
        <taxon>eudicotyledons</taxon>
        <taxon>Gunneridae</taxon>
        <taxon>Pentapetalae</taxon>
        <taxon>asterids</taxon>
        <taxon>lamiids</taxon>
        <taxon>Gentianales</taxon>
        <taxon>Apocynaceae</taxon>
        <taxon>Rauvolfioideae</taxon>
        <taxon>Vinceae</taxon>
        <taxon>Catharanthinae</taxon>
        <taxon>Catharanthus</taxon>
    </lineage>
</organism>
<protein>
    <submittedName>
        <fullName evidence="1">Uncharacterized protein</fullName>
    </submittedName>
</protein>
<accession>A0ACC0A837</accession>